<dbReference type="Proteomes" id="UP000256763">
    <property type="component" value="Unassembled WGS sequence"/>
</dbReference>
<gene>
    <name evidence="1" type="ORF">CAL65_20020</name>
</gene>
<organism evidence="1 2">
    <name type="scientific">Alkalilimnicola ehrlichii</name>
    <dbReference type="NCBI Taxonomy" id="351052"/>
    <lineage>
        <taxon>Bacteria</taxon>
        <taxon>Pseudomonadati</taxon>
        <taxon>Pseudomonadota</taxon>
        <taxon>Gammaproteobacteria</taxon>
        <taxon>Chromatiales</taxon>
        <taxon>Ectothiorhodospiraceae</taxon>
        <taxon>Alkalilimnicola</taxon>
    </lineage>
</organism>
<feature type="non-terminal residue" evidence="1">
    <location>
        <position position="1542"/>
    </location>
</feature>
<accession>A0A3E0WH56</accession>
<dbReference type="RefSeq" id="WP_147305567.1">
    <property type="nucleotide sequence ID" value="NZ_NFZW01000031.1"/>
</dbReference>
<comment type="caution">
    <text evidence="1">The sequence shown here is derived from an EMBL/GenBank/DDBJ whole genome shotgun (WGS) entry which is preliminary data.</text>
</comment>
<keyword evidence="2" id="KW-1185">Reference proteome</keyword>
<reference evidence="2" key="1">
    <citation type="submission" date="2017-05" db="EMBL/GenBank/DDBJ databases">
        <authorList>
            <person name="Sharma S."/>
            <person name="Sidhu C."/>
            <person name="Pinnaka A.K."/>
        </authorList>
    </citation>
    <scope>NUCLEOTIDE SEQUENCE [LARGE SCALE GENOMIC DNA]</scope>
    <source>
        <strain evidence="2">AK93</strain>
    </source>
</reference>
<evidence type="ECO:0000313" key="2">
    <source>
        <dbReference type="Proteomes" id="UP000256763"/>
    </source>
</evidence>
<name>A0A3E0WH56_9GAMM</name>
<evidence type="ECO:0000313" key="1">
    <source>
        <dbReference type="EMBL" id="RFA32310.1"/>
    </source>
</evidence>
<protein>
    <submittedName>
        <fullName evidence="1">Uncharacterized protein</fullName>
    </submittedName>
</protein>
<dbReference type="EMBL" id="NFZW01000031">
    <property type="protein sequence ID" value="RFA32310.1"/>
    <property type="molecule type" value="Genomic_DNA"/>
</dbReference>
<proteinExistence type="predicted"/>
<sequence>MLPQMAGDGFFRLVVLDDAGQANFSDERIVVEIEPSQLLHEVALELPEYSIPPGAELSGRLVVTRKVEFVDRAVVEIQGAIESSAQQNFSLRADGDRRQVVDFTATLDTSLQAGEQIAVTVTAYDVYGRAVSESAVLEVGEWGTRQVVVDDERTLNSGADVEDYRFAGLTVAEGGVLRLSTFVDLPQLASLHIQSGGRVEFFGSLERRHLQVRDQLRIDAGGVLQVTPFNARWWSLHNVLYYGAPHGGDTALRDGVSRYRAYGSVKEPLFPGESAIRSAGPGSIGHSAAAGGGALRVDAGSLALFGEIGAVGADAEGNFCTGRVSCHYGSGAGGSLDLRFGHVEGDGRITVDGGAARSQQGSGSGGRVAIRYDSYGDGSQTLEEGLRIHARAGAVPSEGYAGGPGTIFVQRLGQTYGDLIVDADGRGEADAGAPSRPQATLPSVGVHVVTAVEYLGDGLYRVFAAEDAWLLPDDAAWRSQDGFDTTGHTMWRTSLVGRKISFDSAVYDAATYEIVDSAVDSLVVRADTDLSIYIGATLQGVYQFDAVNVRGGAKLAAADLVIADQVSVTDWWAISDAALLSRGAQTLGDVVVEDTTRTFESAVTADSLSLRNAEVFVPVALQISGDLELDSNSRLAAHSIHVQGNVRLTDDAVLHSSRLWVGGDVEVAGASVNTDVATFAGDLRATGDLLLRATEAGIEGSLVLETAHVLVGMHEPIKVGADMLLRDGAVLTVPSPAQEAPYPLHLEVAGTVSIDSDSFIDVSGKGYYRSQRAPFVPADGDHQSCHGGVRVSAQADCVVGHYERARFAGGASRGELPGGGYVTLQAESLLLYGGILANGMDASWDDSTAGGGIHIEVESLVGGGRLEAVGGSVVDSNSNSNAAAGGGRISLYGDDLAGFDFSSTTARGGLNNPAGTRPSAGAGTVYWQESGADYGHLHIVGTGFRPAGGSTPVRAVGRHEIIEISSLGDHRWRIGVADGDWEPSDTDRQRGLAGHWVQLGEDADTAQRYRVIDNAETSLILHSSEDLAARYAVGDVLVGVHVFETLTIADEASVDFGDDRLIVNNPAASSLERSELLVGEVDVSTFDWLVQEAVDSNIEVSGDARTSGDMILGEDRYLVVQGHLRVAGTLGLGQRAELHAGAVSATDALLVNATLASRYLNVNNNLSLMEGAVLTAPGMNGRINAVADARLEVDVDGSIFVDQDSRIDVSAQGFGHRQHGPFGTLGAWNGCHAGVAQGRTADCIYGRYDLPRFPGSGGNNSGAGGGVAIVRAGALALNGQLLADHRNNGAAGGSIDVTVTDLTGSGSISAAGGWNASGGRVALRAHGFSDFNLGNIRATAGGGAPGTIYLENLAEDTLHLRVDNDGLNATGAVHARAFGEYRVVGVNQLSQGLWELEIADAQGIRQRLEGQLAALGEGSLVGYDLSVDAPRVLTITADPDWDGPWINIGHLIQVVDLDTGGSHTSHSFYYNEDAGPAADLEWNHDLPAGNYRIVVGSQPWFDAEAALAGERNAPGAASRFRFDAVTVDPASAPPKGRSRYVG</sequence>